<dbReference type="InterPro" id="IPR007886">
    <property type="entry name" value="AlaDH/PNT_N"/>
</dbReference>
<evidence type="ECO:0000259" key="9">
    <source>
        <dbReference type="SMART" id="SM01002"/>
    </source>
</evidence>
<name>A0A368BLP8_9GAMM</name>
<proteinExistence type="inferred from homology"/>
<dbReference type="PANTHER" id="PTHR10160:SF19">
    <property type="entry name" value="PROTON-TRANSLOCATING NAD(P)(+) TRANSHYDROGENASE"/>
    <property type="match status" value="1"/>
</dbReference>
<evidence type="ECO:0000256" key="8">
    <source>
        <dbReference type="ARBA" id="ARBA00048202"/>
    </source>
</evidence>
<comment type="function">
    <text evidence="1">The transhydrogenation between NADH and NADP is coupled to respiration and ATP hydrolysis and functions as a proton pump across the membrane.</text>
</comment>
<dbReference type="CDD" id="cd05304">
    <property type="entry name" value="Rubrum_tdh"/>
    <property type="match status" value="1"/>
</dbReference>
<dbReference type="GO" id="GO:0016491">
    <property type="term" value="F:oxidoreductase activity"/>
    <property type="evidence" value="ECO:0007669"/>
    <property type="project" value="InterPro"/>
</dbReference>
<dbReference type="SUPFAM" id="SSF51735">
    <property type="entry name" value="NAD(P)-binding Rossmann-fold domains"/>
    <property type="match status" value="1"/>
</dbReference>
<evidence type="ECO:0000256" key="4">
    <source>
        <dbReference type="ARBA" id="ARBA00022741"/>
    </source>
</evidence>
<dbReference type="InterPro" id="IPR007698">
    <property type="entry name" value="AlaDH/PNT_NAD(H)-bd"/>
</dbReference>
<dbReference type="SMART" id="SM01003">
    <property type="entry name" value="AlaDh_PNT_N"/>
    <property type="match status" value="1"/>
</dbReference>
<dbReference type="GO" id="GO:0006740">
    <property type="term" value="P:NADPH regeneration"/>
    <property type="evidence" value="ECO:0007669"/>
    <property type="project" value="TreeGrafter"/>
</dbReference>
<comment type="similarity">
    <text evidence="2">Belongs to the AlaDH/PNT family.</text>
</comment>
<evidence type="ECO:0000259" key="10">
    <source>
        <dbReference type="SMART" id="SM01003"/>
    </source>
</evidence>
<dbReference type="Pfam" id="PF01262">
    <property type="entry name" value="AlaDh_PNT_C"/>
    <property type="match status" value="1"/>
</dbReference>
<keyword evidence="4" id="KW-0547">Nucleotide-binding</keyword>
<evidence type="ECO:0000256" key="3">
    <source>
        <dbReference type="ARBA" id="ARBA00012943"/>
    </source>
</evidence>
<dbReference type="AlphaFoldDB" id="A0A368BLP8"/>
<protein>
    <recommendedName>
        <fullName evidence="3">proton-translocating NAD(P)(+) transhydrogenase</fullName>
        <ecNumber evidence="3">7.1.1.1</ecNumber>
    </recommendedName>
</protein>
<dbReference type="SUPFAM" id="SSF52283">
    <property type="entry name" value="Formate/glycerate dehydrogenase catalytic domain-like"/>
    <property type="match status" value="1"/>
</dbReference>
<gene>
    <name evidence="11" type="ORF">DBW97_02925</name>
</gene>
<reference evidence="11 12" key="1">
    <citation type="journal article" date="2018" name="Microbiome">
        <title>Fine metagenomic profile of the Mediterranean stratified and mixed water columns revealed by assembly and recruitment.</title>
        <authorList>
            <person name="Haro-Moreno J.M."/>
            <person name="Lopez-Perez M."/>
            <person name="De La Torre J.R."/>
            <person name="Picazo A."/>
            <person name="Camacho A."/>
            <person name="Rodriguez-Valera F."/>
        </authorList>
    </citation>
    <scope>NUCLEOTIDE SEQUENCE [LARGE SCALE GENOMIC DNA]</scope>
    <source>
        <strain evidence="11">MED-G83</strain>
    </source>
</reference>
<dbReference type="InterPro" id="IPR008143">
    <property type="entry name" value="Ala_DH/PNT_CS2"/>
</dbReference>
<evidence type="ECO:0000256" key="5">
    <source>
        <dbReference type="ARBA" id="ARBA00022857"/>
    </source>
</evidence>
<dbReference type="Gene3D" id="3.40.50.720">
    <property type="entry name" value="NAD(P)-binding Rossmann-like Domain"/>
    <property type="match status" value="2"/>
</dbReference>
<evidence type="ECO:0000313" key="11">
    <source>
        <dbReference type="EMBL" id="RCL38220.1"/>
    </source>
</evidence>
<sequence length="372" mass="40955">MILGALKPTSQGDKRSTLHPETIKPLLDMGINIIFERSLGKDIDIDDEVFEAIGARPVSRDECLQSSQVIYSSSTLNKEEIAKLKNETVFIGLLNPFENREQFKYFADQNVTAISMEFIPRITRAQKMDVLSSQSNLAGYVAVIESAKHLQSALPMMMTAAGTLKPAKVFVIGVGVAGLQAIATAKRLGARVEAFDTRPEVEEQVKSLGAKFVKIDLGETKQTNQGYAKELSTEQLKKQQELQQKVCANSDIVITTAQIFGKPAPRLINAETISKMKKGSIIFDMAVESGGNVEGSVKDSIEEVKGVKILGFSNLHSYVANHASFALSNNLNNLLLDFYDKESKKFVVNLDDEVLASAVFTKDKEIIKEDFR</sequence>
<evidence type="ECO:0000256" key="6">
    <source>
        <dbReference type="ARBA" id="ARBA00022967"/>
    </source>
</evidence>
<feature type="domain" description="Alanine dehydrogenase/pyridine nucleotide transhydrogenase N-terminal" evidence="10">
    <location>
        <begin position="4"/>
        <end position="138"/>
    </location>
</feature>
<dbReference type="EMBL" id="QOPD01000004">
    <property type="protein sequence ID" value="RCL38220.1"/>
    <property type="molecule type" value="Genomic_DNA"/>
</dbReference>
<keyword evidence="7" id="KW-0520">NAD</keyword>
<dbReference type="Pfam" id="PF05222">
    <property type="entry name" value="AlaDh_PNT_N"/>
    <property type="match status" value="1"/>
</dbReference>
<dbReference type="GO" id="GO:0005886">
    <property type="term" value="C:plasma membrane"/>
    <property type="evidence" value="ECO:0007669"/>
    <property type="project" value="TreeGrafter"/>
</dbReference>
<evidence type="ECO:0000256" key="1">
    <source>
        <dbReference type="ARBA" id="ARBA00003943"/>
    </source>
</evidence>
<keyword evidence="6" id="KW-1278">Translocase</keyword>
<organism evidence="11 12">
    <name type="scientific">SAR86 cluster bacterium</name>
    <dbReference type="NCBI Taxonomy" id="2030880"/>
    <lineage>
        <taxon>Bacteria</taxon>
        <taxon>Pseudomonadati</taxon>
        <taxon>Pseudomonadota</taxon>
        <taxon>Gammaproteobacteria</taxon>
        <taxon>SAR86 cluster</taxon>
    </lineage>
</organism>
<dbReference type="EC" id="7.1.1.1" evidence="3"/>
<comment type="catalytic activity">
    <reaction evidence="8">
        <text>NAD(+) + NADPH + H(+)(in) = NADH + NADP(+) + H(+)(out)</text>
        <dbReference type="Rhea" id="RHEA:47992"/>
        <dbReference type="ChEBI" id="CHEBI:15378"/>
        <dbReference type="ChEBI" id="CHEBI:57540"/>
        <dbReference type="ChEBI" id="CHEBI:57783"/>
        <dbReference type="ChEBI" id="CHEBI:57945"/>
        <dbReference type="ChEBI" id="CHEBI:58349"/>
        <dbReference type="EC" id="7.1.1.1"/>
    </reaction>
</comment>
<feature type="domain" description="Alanine dehydrogenase/pyridine nucleotide transhydrogenase NAD(H)-binding" evidence="9">
    <location>
        <begin position="147"/>
        <end position="311"/>
    </location>
</feature>
<evidence type="ECO:0000313" key="12">
    <source>
        <dbReference type="Proteomes" id="UP000252147"/>
    </source>
</evidence>
<accession>A0A368BLP8</accession>
<dbReference type="PROSITE" id="PS00837">
    <property type="entry name" value="ALADH_PNT_2"/>
    <property type="match status" value="1"/>
</dbReference>
<dbReference type="GO" id="GO:0050661">
    <property type="term" value="F:NADP binding"/>
    <property type="evidence" value="ECO:0007669"/>
    <property type="project" value="TreeGrafter"/>
</dbReference>
<dbReference type="SMART" id="SM01002">
    <property type="entry name" value="AlaDh_PNT_C"/>
    <property type="match status" value="1"/>
</dbReference>
<dbReference type="InterPro" id="IPR036291">
    <property type="entry name" value="NAD(P)-bd_dom_sf"/>
</dbReference>
<evidence type="ECO:0000256" key="7">
    <source>
        <dbReference type="ARBA" id="ARBA00023027"/>
    </source>
</evidence>
<dbReference type="Proteomes" id="UP000252147">
    <property type="component" value="Unassembled WGS sequence"/>
</dbReference>
<keyword evidence="5" id="KW-0521">NADP</keyword>
<dbReference type="GO" id="GO:0008750">
    <property type="term" value="F:proton-translocating NAD(P)+ transhydrogenase activity"/>
    <property type="evidence" value="ECO:0007669"/>
    <property type="project" value="UniProtKB-EC"/>
</dbReference>
<comment type="caution">
    <text evidence="11">The sequence shown here is derived from an EMBL/GenBank/DDBJ whole genome shotgun (WGS) entry which is preliminary data.</text>
</comment>
<evidence type="ECO:0000256" key="2">
    <source>
        <dbReference type="ARBA" id="ARBA00005689"/>
    </source>
</evidence>
<dbReference type="PANTHER" id="PTHR10160">
    <property type="entry name" value="NAD(P) TRANSHYDROGENASE"/>
    <property type="match status" value="1"/>
</dbReference>